<gene>
    <name evidence="1" type="ordered locus">Dalk_2613</name>
</gene>
<protein>
    <submittedName>
        <fullName evidence="1">Uncharacterized protein</fullName>
    </submittedName>
</protein>
<dbReference type="AlphaFoldDB" id="B8FIR5"/>
<dbReference type="RefSeq" id="WP_015947378.1">
    <property type="nucleotide sequence ID" value="NC_011768.1"/>
</dbReference>
<accession>B8FIR5</accession>
<evidence type="ECO:0000313" key="1">
    <source>
        <dbReference type="EMBL" id="ACL04306.1"/>
    </source>
</evidence>
<dbReference type="KEGG" id="dal:Dalk_2613"/>
<sequence length="178" mass="19830">MNMYNSNKPAEIMNNWFNSRFSNVKISLMRGKKQNSQETEIFAFISCMEIDSKTGNQTERSVTLKASMQDMLALKHAIKLVHAGEVNKVNRFAIASSPYAANNGSQKSLTVGETAHKETGERFVTLVFKQGDQDELAHVLDHVKAFSLVDCLNIMAENGYKLAIDDGVETIARNLVAR</sequence>
<dbReference type="HOGENOM" id="CLU_1508254_0_0_7"/>
<reference evidence="1 2" key="1">
    <citation type="journal article" date="2012" name="Environ. Microbiol.">
        <title>The genome sequence of Desulfatibacillum alkenivorans AK-01: a blueprint for anaerobic alkane oxidation.</title>
        <authorList>
            <person name="Callaghan A.V."/>
            <person name="Morris B.E."/>
            <person name="Pereira I.A."/>
            <person name="McInerney M.J."/>
            <person name="Austin R.N."/>
            <person name="Groves J.T."/>
            <person name="Kukor J.J."/>
            <person name="Suflita J.M."/>
            <person name="Young L.Y."/>
            <person name="Zylstra G.J."/>
            <person name="Wawrik B."/>
        </authorList>
    </citation>
    <scope>NUCLEOTIDE SEQUENCE [LARGE SCALE GENOMIC DNA]</scope>
    <source>
        <strain evidence="1 2">AK-01</strain>
    </source>
</reference>
<dbReference type="EMBL" id="CP001322">
    <property type="protein sequence ID" value="ACL04306.1"/>
    <property type="molecule type" value="Genomic_DNA"/>
</dbReference>
<dbReference type="Proteomes" id="UP000000739">
    <property type="component" value="Chromosome"/>
</dbReference>
<name>B8FIR5_DESAL</name>
<organism evidence="1 2">
    <name type="scientific">Desulfatibacillum aliphaticivorans</name>
    <dbReference type="NCBI Taxonomy" id="218208"/>
    <lineage>
        <taxon>Bacteria</taxon>
        <taxon>Pseudomonadati</taxon>
        <taxon>Thermodesulfobacteriota</taxon>
        <taxon>Desulfobacteria</taxon>
        <taxon>Desulfobacterales</taxon>
        <taxon>Desulfatibacillaceae</taxon>
        <taxon>Desulfatibacillum</taxon>
    </lineage>
</organism>
<proteinExistence type="predicted"/>
<keyword evidence="2" id="KW-1185">Reference proteome</keyword>
<evidence type="ECO:0000313" key="2">
    <source>
        <dbReference type="Proteomes" id="UP000000739"/>
    </source>
</evidence>